<keyword evidence="2" id="KW-1185">Reference proteome</keyword>
<gene>
    <name evidence="1" type="ORF">OMP39_05185</name>
</gene>
<sequence length="116" mass="12835">MNATHTTTQVVRVPGRLVPLATLARLLERLDHSQEPVDADQYLAVVRRLQQLLQDTRADDALHAVLEAFPSAAQVYENLQYRHAGLCRSPLERSLRSELAARQVIERVSGGEPAAG</sequence>
<protein>
    <submittedName>
        <fullName evidence="1">Uncharacterized protein</fullName>
    </submittedName>
</protein>
<dbReference type="RefSeq" id="WP_264893729.1">
    <property type="nucleotide sequence ID" value="NZ_CP110257.1"/>
</dbReference>
<accession>A0ABY6MVC9</accession>
<organism evidence="1 2">
    <name type="scientific">Caldimonas aquatica</name>
    <dbReference type="NCBI Taxonomy" id="376175"/>
    <lineage>
        <taxon>Bacteria</taxon>
        <taxon>Pseudomonadati</taxon>
        <taxon>Pseudomonadota</taxon>
        <taxon>Betaproteobacteria</taxon>
        <taxon>Burkholderiales</taxon>
        <taxon>Sphaerotilaceae</taxon>
        <taxon>Caldimonas</taxon>
    </lineage>
</organism>
<proteinExistence type="predicted"/>
<reference evidence="1" key="1">
    <citation type="submission" date="2022-10" db="EMBL/GenBank/DDBJ databases">
        <title>Complete genome sequence of Schlegelella aquatica LMG 23380.</title>
        <authorList>
            <person name="Musilova J."/>
            <person name="Kourilova X."/>
            <person name="Bezdicek M."/>
            <person name="Hermankova K."/>
            <person name="Obruca S."/>
            <person name="Sedlar K."/>
        </authorList>
    </citation>
    <scope>NUCLEOTIDE SEQUENCE</scope>
    <source>
        <strain evidence="1">LMG 23380</strain>
    </source>
</reference>
<evidence type="ECO:0000313" key="1">
    <source>
        <dbReference type="EMBL" id="UZD55976.1"/>
    </source>
</evidence>
<dbReference type="EMBL" id="CP110257">
    <property type="protein sequence ID" value="UZD55976.1"/>
    <property type="molecule type" value="Genomic_DNA"/>
</dbReference>
<evidence type="ECO:0000313" key="2">
    <source>
        <dbReference type="Proteomes" id="UP001163266"/>
    </source>
</evidence>
<name>A0ABY6MVC9_9BURK</name>
<dbReference type="Proteomes" id="UP001163266">
    <property type="component" value="Chromosome"/>
</dbReference>